<keyword evidence="4" id="KW-1185">Reference proteome</keyword>
<gene>
    <name evidence="5" type="primary">LOC117142505</name>
</gene>
<dbReference type="InterPro" id="IPR018073">
    <property type="entry name" value="Prot_inh_cystat_CS"/>
</dbReference>
<keyword evidence="2" id="KW-0732">Signal</keyword>
<dbReference type="Gene3D" id="3.10.450.10">
    <property type="match status" value="1"/>
</dbReference>
<dbReference type="PANTHER" id="PTHR12319:SF2">
    <property type="entry name" value="CYSTATIN-LIKE PROTEIN-RELATED"/>
    <property type="match status" value="1"/>
</dbReference>
<comment type="similarity">
    <text evidence="1">Belongs to the cystatin family.</text>
</comment>
<dbReference type="GeneID" id="117142505"/>
<dbReference type="PROSITE" id="PS00287">
    <property type="entry name" value="CYSTATIN"/>
    <property type="match status" value="1"/>
</dbReference>
<name>A0A6P8JZI3_DROMA</name>
<evidence type="ECO:0000256" key="2">
    <source>
        <dbReference type="SAM" id="SignalP"/>
    </source>
</evidence>
<dbReference type="InterPro" id="IPR053128">
    <property type="entry name" value="Cystatin-like"/>
</dbReference>
<dbReference type="CDD" id="cd00042">
    <property type="entry name" value="CY"/>
    <property type="match status" value="1"/>
</dbReference>
<dbReference type="SUPFAM" id="SSF54403">
    <property type="entry name" value="Cystatin/monellin"/>
    <property type="match status" value="1"/>
</dbReference>
<accession>A0A6P8JZI3</accession>
<evidence type="ECO:0000313" key="4">
    <source>
        <dbReference type="Proteomes" id="UP000515162"/>
    </source>
</evidence>
<organism evidence="4 5">
    <name type="scientific">Drosophila mauritiana</name>
    <name type="common">Fruit fly</name>
    <dbReference type="NCBI Taxonomy" id="7226"/>
    <lineage>
        <taxon>Eukaryota</taxon>
        <taxon>Metazoa</taxon>
        <taxon>Ecdysozoa</taxon>
        <taxon>Arthropoda</taxon>
        <taxon>Hexapoda</taxon>
        <taxon>Insecta</taxon>
        <taxon>Pterygota</taxon>
        <taxon>Neoptera</taxon>
        <taxon>Endopterygota</taxon>
        <taxon>Diptera</taxon>
        <taxon>Brachycera</taxon>
        <taxon>Muscomorpha</taxon>
        <taxon>Ephydroidea</taxon>
        <taxon>Drosophilidae</taxon>
        <taxon>Drosophila</taxon>
        <taxon>Sophophora</taxon>
    </lineage>
</organism>
<evidence type="ECO:0000256" key="1">
    <source>
        <dbReference type="ARBA" id="ARBA00009403"/>
    </source>
</evidence>
<dbReference type="InterPro" id="IPR000010">
    <property type="entry name" value="Cystatin_dom"/>
</dbReference>
<dbReference type="InterPro" id="IPR046350">
    <property type="entry name" value="Cystatin_sf"/>
</dbReference>
<evidence type="ECO:0000259" key="3">
    <source>
        <dbReference type="SMART" id="SM00043"/>
    </source>
</evidence>
<feature type="signal peptide" evidence="2">
    <location>
        <begin position="1"/>
        <end position="19"/>
    </location>
</feature>
<reference evidence="5" key="1">
    <citation type="submission" date="2025-08" db="UniProtKB">
        <authorList>
            <consortium name="RefSeq"/>
        </authorList>
    </citation>
    <scope>IDENTIFICATION</scope>
    <source>
        <strain evidence="5">Mau12</strain>
        <tissue evidence="5">Whole Body</tissue>
    </source>
</reference>
<feature type="chain" id="PRO_5028095790" evidence="2">
    <location>
        <begin position="20"/>
        <end position="124"/>
    </location>
</feature>
<feature type="domain" description="Cystatin" evidence="3">
    <location>
        <begin position="23"/>
        <end position="113"/>
    </location>
</feature>
<evidence type="ECO:0000313" key="5">
    <source>
        <dbReference type="RefSeq" id="XP_033162432.1"/>
    </source>
</evidence>
<dbReference type="SMART" id="SM00043">
    <property type="entry name" value="CY"/>
    <property type="match status" value="1"/>
</dbReference>
<dbReference type="Pfam" id="PF00031">
    <property type="entry name" value="Cystatin"/>
    <property type="match status" value="1"/>
</dbReference>
<proteinExistence type="inferred from homology"/>
<dbReference type="Proteomes" id="UP000515162">
    <property type="component" value="Chromosome 3R"/>
</dbReference>
<sequence length="124" mass="13445">MQSVKVIFVLSVTLAVAFANPRLPPGAPKPLDGDDLSKAKELLVTTLAKLATGDGPNYQVVNVISASSQLVAGSLHKFEVELSNGSESKECTVKIWDRPWLHEQGEATNVKVQCKDESVLEKTW</sequence>
<protein>
    <submittedName>
        <fullName evidence="5">Cystatin-like protein</fullName>
    </submittedName>
</protein>
<dbReference type="RefSeq" id="XP_033162432.1">
    <property type="nucleotide sequence ID" value="XM_033306541.1"/>
</dbReference>
<dbReference type="GO" id="GO:0004869">
    <property type="term" value="F:cysteine-type endopeptidase inhibitor activity"/>
    <property type="evidence" value="ECO:0007669"/>
    <property type="project" value="InterPro"/>
</dbReference>
<dbReference type="PANTHER" id="PTHR12319">
    <property type="entry name" value="CYSTATIN-RELATED"/>
    <property type="match status" value="1"/>
</dbReference>
<dbReference type="AlphaFoldDB" id="A0A6P8JZI3"/>